<dbReference type="Gene3D" id="3.10.180.10">
    <property type="entry name" value="2,3-Dihydroxybiphenyl 1,2-Dioxygenase, domain 1"/>
    <property type="match status" value="1"/>
</dbReference>
<dbReference type="SUPFAM" id="SSF54593">
    <property type="entry name" value="Glyoxalase/Bleomycin resistance protein/Dihydroxybiphenyl dioxygenase"/>
    <property type="match status" value="1"/>
</dbReference>
<gene>
    <name evidence="2" type="ORF">PV399_26020</name>
    <name evidence="3" type="ORF">PV666_41985</name>
</gene>
<dbReference type="EMBL" id="JARAWC010000020">
    <property type="protein sequence ID" value="MDX2963149.1"/>
    <property type="molecule type" value="Genomic_DNA"/>
</dbReference>
<sequence>MAGPSFPTAWIEFGTDRPDEVKEFYGEMFGWKYALNTDMPDVTYHAVLTPGGELPAGGVWESEGKFDNYAIFYILVPDVREAVVRAEGLGAKVLMPQVTDASGFSFARLEDTAGNHFGVYAVPAR</sequence>
<evidence type="ECO:0000313" key="4">
    <source>
        <dbReference type="Proteomes" id="UP001272987"/>
    </source>
</evidence>
<dbReference type="GeneID" id="69808976"/>
<dbReference type="PROSITE" id="PS51819">
    <property type="entry name" value="VOC"/>
    <property type="match status" value="1"/>
</dbReference>
<evidence type="ECO:0000313" key="2">
    <source>
        <dbReference type="EMBL" id="MDX2963149.1"/>
    </source>
</evidence>
<dbReference type="InterPro" id="IPR037523">
    <property type="entry name" value="VOC_core"/>
</dbReference>
<dbReference type="Proteomes" id="UP001282288">
    <property type="component" value="Unassembled WGS sequence"/>
</dbReference>
<dbReference type="AlphaFoldDB" id="A0AAP6BE87"/>
<evidence type="ECO:0000259" key="1">
    <source>
        <dbReference type="PROSITE" id="PS51819"/>
    </source>
</evidence>
<dbReference type="InterPro" id="IPR052164">
    <property type="entry name" value="Anthracycline_SecMetBiosynth"/>
</dbReference>
<accession>A0AAP6BE87</accession>
<organism evidence="2 5">
    <name type="scientific">Streptomyces acidiscabies</name>
    <dbReference type="NCBI Taxonomy" id="42234"/>
    <lineage>
        <taxon>Bacteria</taxon>
        <taxon>Bacillati</taxon>
        <taxon>Actinomycetota</taxon>
        <taxon>Actinomycetes</taxon>
        <taxon>Kitasatosporales</taxon>
        <taxon>Streptomycetaceae</taxon>
        <taxon>Streptomyces</taxon>
    </lineage>
</organism>
<proteinExistence type="predicted"/>
<feature type="domain" description="VOC" evidence="1">
    <location>
        <begin position="7"/>
        <end position="122"/>
    </location>
</feature>
<dbReference type="RefSeq" id="WP_010355888.1">
    <property type="nucleotide sequence ID" value="NZ_BCMK01000020.1"/>
</dbReference>
<dbReference type="InterPro" id="IPR029068">
    <property type="entry name" value="Glyas_Bleomycin-R_OHBP_Dase"/>
</dbReference>
<comment type="caution">
    <text evidence="2">The sequence shown here is derived from an EMBL/GenBank/DDBJ whole genome shotgun (WGS) entry which is preliminary data.</text>
</comment>
<dbReference type="PANTHER" id="PTHR33993">
    <property type="entry name" value="GLYOXALASE-RELATED"/>
    <property type="match status" value="1"/>
</dbReference>
<name>A0AAP6BE87_9ACTN</name>
<dbReference type="InterPro" id="IPR004360">
    <property type="entry name" value="Glyas_Fos-R_dOase_dom"/>
</dbReference>
<protein>
    <submittedName>
        <fullName evidence="2">VOC family protein</fullName>
    </submittedName>
</protein>
<evidence type="ECO:0000313" key="3">
    <source>
        <dbReference type="EMBL" id="MDX3024400.1"/>
    </source>
</evidence>
<evidence type="ECO:0000313" key="5">
    <source>
        <dbReference type="Proteomes" id="UP001282288"/>
    </source>
</evidence>
<dbReference type="Pfam" id="PF00903">
    <property type="entry name" value="Glyoxalase"/>
    <property type="match status" value="1"/>
</dbReference>
<dbReference type="EMBL" id="JARAWP010000034">
    <property type="protein sequence ID" value="MDX3024400.1"/>
    <property type="molecule type" value="Genomic_DNA"/>
</dbReference>
<keyword evidence="4" id="KW-1185">Reference proteome</keyword>
<dbReference type="Proteomes" id="UP001272987">
    <property type="component" value="Unassembled WGS sequence"/>
</dbReference>
<reference evidence="2 4" key="1">
    <citation type="journal article" date="2023" name="Microb. Genom.">
        <title>Mesoterricola silvestris gen. nov., sp. nov., Mesoterricola sediminis sp. nov., Geothrix oryzae sp. nov., Geothrix edaphica sp. nov., Geothrix rubra sp. nov., and Geothrix limicola sp. nov., six novel members of Acidobacteriota isolated from soils.</title>
        <authorList>
            <person name="Weisberg A.J."/>
            <person name="Pearce E."/>
            <person name="Kramer C.G."/>
            <person name="Chang J.H."/>
            <person name="Clarke C.R."/>
        </authorList>
    </citation>
    <scope>NUCLEOTIDE SEQUENCE</scope>
    <source>
        <strain evidence="3 4">NB05-1H</strain>
        <strain evidence="2">NRRL_B-16521</strain>
    </source>
</reference>